<name>A0A8S4FTY8_PLUXY</name>
<evidence type="ECO:0000313" key="3">
    <source>
        <dbReference type="Proteomes" id="UP000653454"/>
    </source>
</evidence>
<dbReference type="SUPFAM" id="SSF53254">
    <property type="entry name" value="Phosphoglycerate mutase-like"/>
    <property type="match status" value="1"/>
</dbReference>
<organism evidence="2 3">
    <name type="scientific">Plutella xylostella</name>
    <name type="common">Diamondback moth</name>
    <name type="synonym">Plutella maculipennis</name>
    <dbReference type="NCBI Taxonomy" id="51655"/>
    <lineage>
        <taxon>Eukaryota</taxon>
        <taxon>Metazoa</taxon>
        <taxon>Ecdysozoa</taxon>
        <taxon>Arthropoda</taxon>
        <taxon>Hexapoda</taxon>
        <taxon>Insecta</taxon>
        <taxon>Pterygota</taxon>
        <taxon>Neoptera</taxon>
        <taxon>Endopterygota</taxon>
        <taxon>Lepidoptera</taxon>
        <taxon>Glossata</taxon>
        <taxon>Ditrysia</taxon>
        <taxon>Yponomeutoidea</taxon>
        <taxon>Plutellidae</taxon>
        <taxon>Plutella</taxon>
    </lineage>
</organism>
<feature type="chain" id="PRO_5035769665" evidence="1">
    <location>
        <begin position="18"/>
        <end position="400"/>
    </location>
</feature>
<dbReference type="AlphaFoldDB" id="A0A8S4FTY8"/>
<evidence type="ECO:0000313" key="2">
    <source>
        <dbReference type="EMBL" id="CAG9131760.1"/>
    </source>
</evidence>
<dbReference type="Gene3D" id="3.40.50.1240">
    <property type="entry name" value="Phosphoglycerate mutase-like"/>
    <property type="match status" value="2"/>
</dbReference>
<keyword evidence="1" id="KW-0732">Signal</keyword>
<accession>A0A8S4FTY8</accession>
<comment type="caution">
    <text evidence="2">The sequence shown here is derived from an EMBL/GenBank/DDBJ whole genome shotgun (WGS) entry which is preliminary data.</text>
</comment>
<sequence length="400" mass="45247">MASSYLVLFSLLLATSAHVPAPRYKLRKVLIFSRHAIRTPVATTLDEITPKCWPQFEEEPGYLTAKGAMVEGQMGVFFSEWLQKEGLLTGDCPDESMFYAYANIKQRTKASARAFVEHAFPGCNVTVHHKNKYPDPVFAPILHNTTEAFKEAAVISMKGRLHALKLTDALNDLSSILDFNDSKKCLEDHECDFALDKNKISIDKDKTSVKGPLKYGNEAVDAFVMAYFQGFPTEEVAWGSMSPERWHELIRIMRGYHDVVFNDTAIAKDISKNLIQYIKTRLLNKSSAVTLLMGHDANFYTFLPTLGIKYYELKDQLENIPPGGKIVFQKWYDVIEEKELLKINFVYQSSHQLRKGSKLSLAYPPRSILLEINGCEVDSKGFCPWEDFAGALNAIEFNSS</sequence>
<proteinExistence type="predicted"/>
<dbReference type="Proteomes" id="UP000653454">
    <property type="component" value="Unassembled WGS sequence"/>
</dbReference>
<evidence type="ECO:0000256" key="1">
    <source>
        <dbReference type="SAM" id="SignalP"/>
    </source>
</evidence>
<dbReference type="CDD" id="cd07061">
    <property type="entry name" value="HP_HAP_like"/>
    <property type="match status" value="1"/>
</dbReference>
<keyword evidence="3" id="KW-1185">Reference proteome</keyword>
<dbReference type="GO" id="GO:0016791">
    <property type="term" value="F:phosphatase activity"/>
    <property type="evidence" value="ECO:0007669"/>
    <property type="project" value="UniProtKB-ARBA"/>
</dbReference>
<protein>
    <submittedName>
        <fullName evidence="2">(diamondback moth) hypothetical protein</fullName>
    </submittedName>
</protein>
<dbReference type="EMBL" id="CAJHNJ030000046">
    <property type="protein sequence ID" value="CAG9131760.1"/>
    <property type="molecule type" value="Genomic_DNA"/>
</dbReference>
<feature type="signal peptide" evidence="1">
    <location>
        <begin position="1"/>
        <end position="17"/>
    </location>
</feature>
<reference evidence="2" key="1">
    <citation type="submission" date="2020-11" db="EMBL/GenBank/DDBJ databases">
        <authorList>
            <person name="Whiteford S."/>
        </authorList>
    </citation>
    <scope>NUCLEOTIDE SEQUENCE</scope>
</reference>
<dbReference type="InterPro" id="IPR000560">
    <property type="entry name" value="His_Pase_clade-2"/>
</dbReference>
<gene>
    <name evidence="2" type="ORF">PLXY2_LOCUS10392</name>
</gene>
<dbReference type="InterPro" id="IPR029033">
    <property type="entry name" value="His_PPase_superfam"/>
</dbReference>